<proteinExistence type="predicted"/>
<dbReference type="EMBL" id="BMED01000001">
    <property type="protein sequence ID" value="GGC63823.1"/>
    <property type="molecule type" value="Genomic_DNA"/>
</dbReference>
<name>A0A916U971_9BURK</name>
<dbReference type="RefSeq" id="WP_188564712.1">
    <property type="nucleotide sequence ID" value="NZ_BMED01000001.1"/>
</dbReference>
<keyword evidence="1" id="KW-1133">Transmembrane helix</keyword>
<evidence type="ECO:0000313" key="2">
    <source>
        <dbReference type="EMBL" id="GGC63823.1"/>
    </source>
</evidence>
<dbReference type="Proteomes" id="UP000637423">
    <property type="component" value="Unassembled WGS sequence"/>
</dbReference>
<keyword evidence="1" id="KW-0812">Transmembrane</keyword>
<keyword evidence="1" id="KW-0472">Membrane</keyword>
<feature type="transmembrane region" description="Helical" evidence="1">
    <location>
        <begin position="31"/>
        <end position="48"/>
    </location>
</feature>
<organism evidence="2 3">
    <name type="scientific">Undibacterium terreum</name>
    <dbReference type="NCBI Taxonomy" id="1224302"/>
    <lineage>
        <taxon>Bacteria</taxon>
        <taxon>Pseudomonadati</taxon>
        <taxon>Pseudomonadota</taxon>
        <taxon>Betaproteobacteria</taxon>
        <taxon>Burkholderiales</taxon>
        <taxon>Oxalobacteraceae</taxon>
        <taxon>Undibacterium</taxon>
    </lineage>
</organism>
<dbReference type="AlphaFoldDB" id="A0A916U971"/>
<comment type="caution">
    <text evidence="2">The sequence shown here is derived from an EMBL/GenBank/DDBJ whole genome shotgun (WGS) entry which is preliminary data.</text>
</comment>
<evidence type="ECO:0000313" key="3">
    <source>
        <dbReference type="Proteomes" id="UP000637423"/>
    </source>
</evidence>
<feature type="transmembrane region" description="Helical" evidence="1">
    <location>
        <begin position="60"/>
        <end position="83"/>
    </location>
</feature>
<reference evidence="2" key="2">
    <citation type="submission" date="2020-09" db="EMBL/GenBank/DDBJ databases">
        <authorList>
            <person name="Sun Q."/>
            <person name="Zhou Y."/>
        </authorList>
    </citation>
    <scope>NUCLEOTIDE SEQUENCE</scope>
    <source>
        <strain evidence="2">CGMCC 1.10998</strain>
    </source>
</reference>
<feature type="transmembrane region" description="Helical" evidence="1">
    <location>
        <begin position="89"/>
        <end position="113"/>
    </location>
</feature>
<gene>
    <name evidence="2" type="ORF">GCM10011396_08520</name>
</gene>
<keyword evidence="3" id="KW-1185">Reference proteome</keyword>
<reference evidence="2" key="1">
    <citation type="journal article" date="2014" name="Int. J. Syst. Evol. Microbiol.">
        <title>Complete genome sequence of Corynebacterium casei LMG S-19264T (=DSM 44701T), isolated from a smear-ripened cheese.</title>
        <authorList>
            <consortium name="US DOE Joint Genome Institute (JGI-PGF)"/>
            <person name="Walter F."/>
            <person name="Albersmeier A."/>
            <person name="Kalinowski J."/>
            <person name="Ruckert C."/>
        </authorList>
    </citation>
    <scope>NUCLEOTIDE SEQUENCE</scope>
    <source>
        <strain evidence="2">CGMCC 1.10998</strain>
    </source>
</reference>
<sequence>MPRYLLIAAIGLFLLVILSWTEKSGHPLPKWAWMTILLPFLWLTSSDDDDYSIFGDSSNIVSNIVFLIASVAAMGLGLIALALRGQGSLLEIFVFMLPVGVLLFLFVVAKAWFDSK</sequence>
<evidence type="ECO:0000256" key="1">
    <source>
        <dbReference type="SAM" id="Phobius"/>
    </source>
</evidence>
<accession>A0A916U971</accession>
<protein>
    <submittedName>
        <fullName evidence="2">Uncharacterized protein</fullName>
    </submittedName>
</protein>